<gene>
    <name evidence="1" type="ORF">FHR92_004281</name>
</gene>
<protein>
    <submittedName>
        <fullName evidence="1">Uncharacterized protein (DUF2164 family)</fullName>
    </submittedName>
</protein>
<sequence>MLTIKLPKEEKAEIIRSVQAYFEEERSESIGELAADQLVDFMIEALGPFIYNKALDDSRQVISEKMLQLEDELYVLEKPTQNRKR</sequence>
<dbReference type="EMBL" id="JACJIP010000036">
    <property type="protein sequence ID" value="MBA9087788.1"/>
    <property type="molecule type" value="Genomic_DNA"/>
</dbReference>
<evidence type="ECO:0000313" key="1">
    <source>
        <dbReference type="EMBL" id="MBA9087788.1"/>
    </source>
</evidence>
<name>A0A7W3SXK0_9BACL</name>
<organism evidence="1 2">
    <name type="scientific">Fontibacillus solani</name>
    <dbReference type="NCBI Taxonomy" id="1572857"/>
    <lineage>
        <taxon>Bacteria</taxon>
        <taxon>Bacillati</taxon>
        <taxon>Bacillota</taxon>
        <taxon>Bacilli</taxon>
        <taxon>Bacillales</taxon>
        <taxon>Paenibacillaceae</taxon>
        <taxon>Fontibacillus</taxon>
    </lineage>
</organism>
<dbReference type="Pfam" id="PF09932">
    <property type="entry name" value="DUF2164"/>
    <property type="match status" value="1"/>
</dbReference>
<dbReference type="AlphaFoldDB" id="A0A7W3SXK0"/>
<proteinExistence type="predicted"/>
<reference evidence="1 2" key="1">
    <citation type="submission" date="2020-08" db="EMBL/GenBank/DDBJ databases">
        <title>Genomic Encyclopedia of Type Strains, Phase III (KMG-III): the genomes of soil and plant-associated and newly described type strains.</title>
        <authorList>
            <person name="Whitman W."/>
        </authorList>
    </citation>
    <scope>NUCLEOTIDE SEQUENCE [LARGE SCALE GENOMIC DNA]</scope>
    <source>
        <strain evidence="1 2">CECT 8693</strain>
    </source>
</reference>
<dbReference type="RefSeq" id="WP_182538956.1">
    <property type="nucleotide sequence ID" value="NZ_JACJIP010000036.1"/>
</dbReference>
<accession>A0A7W3SXK0</accession>
<dbReference type="Proteomes" id="UP000567067">
    <property type="component" value="Unassembled WGS sequence"/>
</dbReference>
<dbReference type="InterPro" id="IPR018680">
    <property type="entry name" value="DUF2164"/>
</dbReference>
<keyword evidence="2" id="KW-1185">Reference proteome</keyword>
<comment type="caution">
    <text evidence="1">The sequence shown here is derived from an EMBL/GenBank/DDBJ whole genome shotgun (WGS) entry which is preliminary data.</text>
</comment>
<evidence type="ECO:0000313" key="2">
    <source>
        <dbReference type="Proteomes" id="UP000567067"/>
    </source>
</evidence>